<dbReference type="InterPro" id="IPR036045">
    <property type="entry name" value="Sec1-like_sf"/>
</dbReference>
<evidence type="ECO:0000256" key="2">
    <source>
        <dbReference type="SAM" id="MobiDB-lite"/>
    </source>
</evidence>
<comment type="similarity">
    <text evidence="1">Belongs to the STXBP/unc-18/SEC1 family.</text>
</comment>
<dbReference type="Gene3D" id="3.90.830.10">
    <property type="entry name" value="Syntaxin Binding Protein 1, Chain A, domain 2"/>
    <property type="match status" value="1"/>
</dbReference>
<keyword evidence="4" id="KW-1185">Reference proteome</keyword>
<accession>A0ABD3P8B9</accession>
<dbReference type="InterPro" id="IPR043154">
    <property type="entry name" value="Sec-1-like_dom1"/>
</dbReference>
<proteinExistence type="inferred from homology"/>
<dbReference type="InterPro" id="IPR027482">
    <property type="entry name" value="Sec1-like_dom2"/>
</dbReference>
<dbReference type="Gene3D" id="3.40.50.1910">
    <property type="match status" value="1"/>
</dbReference>
<feature type="region of interest" description="Disordered" evidence="2">
    <location>
        <begin position="624"/>
        <end position="666"/>
    </location>
</feature>
<dbReference type="Proteomes" id="UP001530315">
    <property type="component" value="Unassembled WGS sequence"/>
</dbReference>
<dbReference type="SUPFAM" id="SSF56815">
    <property type="entry name" value="Sec1/munc18-like (SM) proteins"/>
    <property type="match status" value="1"/>
</dbReference>
<evidence type="ECO:0000256" key="1">
    <source>
        <dbReference type="ARBA" id="ARBA00009884"/>
    </source>
</evidence>
<organism evidence="3 4">
    <name type="scientific">Stephanodiscus triporus</name>
    <dbReference type="NCBI Taxonomy" id="2934178"/>
    <lineage>
        <taxon>Eukaryota</taxon>
        <taxon>Sar</taxon>
        <taxon>Stramenopiles</taxon>
        <taxon>Ochrophyta</taxon>
        <taxon>Bacillariophyta</taxon>
        <taxon>Coscinodiscophyceae</taxon>
        <taxon>Thalassiosirophycidae</taxon>
        <taxon>Stephanodiscales</taxon>
        <taxon>Stephanodiscaceae</taxon>
        <taxon>Stephanodiscus</taxon>
    </lineage>
</organism>
<dbReference type="Pfam" id="PF00995">
    <property type="entry name" value="Sec1"/>
    <property type="match status" value="1"/>
</dbReference>
<reference evidence="3 4" key="1">
    <citation type="submission" date="2024-10" db="EMBL/GenBank/DDBJ databases">
        <title>Updated reference genomes for cyclostephanoid diatoms.</title>
        <authorList>
            <person name="Roberts W.R."/>
            <person name="Alverson A.J."/>
        </authorList>
    </citation>
    <scope>NUCLEOTIDE SEQUENCE [LARGE SCALE GENOMIC DNA]</scope>
    <source>
        <strain evidence="3 4">AJA276-08</strain>
    </source>
</reference>
<sequence>MSSSGARVKKKTSSLSAYSSSGGSGVGGTSDESGGGGDGGGRRRSSAHAASASRFSLLEIVRRRLLGDVFENSNGKIRGSSSWMVLVVDPESLRVVSSSVGMYNLMEHRVSIVEDLLKKRAPFRDQAVIYLVEPNDVSVGKIVEDWTPKKGGGGAPYGDAVFLYFLGRLPEGLFDRIKSCKELVRRVKVLKEVNLDFLTKEAMAFHFDMGGERSAYPSIYSDLYLSSSSSSTASPLQERMVSKLVTVCATLNEYPHVRFRANNSLCKNLAFLFQQRMNEFVGSNEEWWYNGDGLHPNSDRATLLLLDRKDDCLSPLIHEFTYEAMVNDLLPIDDDRITYDSVNAGTAKDKDGTSAEGTTKMDALLNDNDEVWVELRGKHIADVIQTLSAKIRDIVNSSSGVSALGRKDGGGKALSINQMAKALRALPEYREIMSKLSQHMQIAHQCMDQFNRLRLLDLSDLEQTLATGKTDEGRTPKLKELLGQVVEQFRSRQTDSLMRLRLLAIVVVSQHGLSSGDLQKLLHEANLSPNESRTFHNLERMGCPLVREDDERGTGGIGKLASKVRDARVGSYHGGRGGESDSEYSSSRYVCLLKSVMEDATQGNLSVDDFPSVLPLPDAESMLAPSSMTKARSVRKSSGSAGWSKTSGGGNSGGGGSGAASGGKKKSTHAGRQIVFMVGGMCYSELRSAREVMNSTGTEIVIGSTRCISPKDFTDDLHCLG</sequence>
<dbReference type="EMBL" id="JALLAZ020000945">
    <property type="protein sequence ID" value="KAL3784012.1"/>
    <property type="molecule type" value="Genomic_DNA"/>
</dbReference>
<gene>
    <name evidence="3" type="ORF">ACHAW5_009117</name>
</gene>
<feature type="compositionally biased region" description="Polar residues" evidence="2">
    <location>
        <begin position="624"/>
        <end position="641"/>
    </location>
</feature>
<dbReference type="Gene3D" id="1.25.40.60">
    <property type="match status" value="1"/>
</dbReference>
<evidence type="ECO:0000313" key="4">
    <source>
        <dbReference type="Proteomes" id="UP001530315"/>
    </source>
</evidence>
<feature type="compositionally biased region" description="Gly residues" evidence="2">
    <location>
        <begin position="22"/>
        <end position="39"/>
    </location>
</feature>
<name>A0ABD3P8B9_9STRA</name>
<dbReference type="Gene3D" id="3.40.50.2060">
    <property type="match status" value="1"/>
</dbReference>
<dbReference type="PANTHER" id="PTHR11679">
    <property type="entry name" value="VESICLE PROTEIN SORTING-ASSOCIATED"/>
    <property type="match status" value="1"/>
</dbReference>
<protein>
    <submittedName>
        <fullName evidence="3">Uncharacterized protein</fullName>
    </submittedName>
</protein>
<feature type="compositionally biased region" description="Gly residues" evidence="2">
    <location>
        <begin position="647"/>
        <end position="661"/>
    </location>
</feature>
<evidence type="ECO:0000313" key="3">
    <source>
        <dbReference type="EMBL" id="KAL3784012.1"/>
    </source>
</evidence>
<feature type="region of interest" description="Disordered" evidence="2">
    <location>
        <begin position="1"/>
        <end position="48"/>
    </location>
</feature>
<dbReference type="PIRSF" id="PIRSF005715">
    <property type="entry name" value="VPS45_Sec1"/>
    <property type="match status" value="1"/>
</dbReference>
<dbReference type="AlphaFoldDB" id="A0ABD3P8B9"/>
<dbReference type="InterPro" id="IPR001619">
    <property type="entry name" value="Sec1-like"/>
</dbReference>
<dbReference type="InterPro" id="IPR043127">
    <property type="entry name" value="Sec-1-like_dom3a"/>
</dbReference>
<comment type="caution">
    <text evidence="3">The sequence shown here is derived from an EMBL/GenBank/DDBJ whole genome shotgun (WGS) entry which is preliminary data.</text>
</comment>